<dbReference type="SUPFAM" id="SSF159941">
    <property type="entry name" value="MM3350-like"/>
    <property type="match status" value="2"/>
</dbReference>
<dbReference type="Proteomes" id="UP000516160">
    <property type="component" value="Chromosome"/>
</dbReference>
<reference evidence="2 3" key="1">
    <citation type="submission" date="2020-07" db="EMBL/GenBank/DDBJ databases">
        <title>Alkalicella. sp. LB2 genome.</title>
        <authorList>
            <person name="Postec A."/>
            <person name="Quemeneur M."/>
        </authorList>
    </citation>
    <scope>NUCLEOTIDE SEQUENCE [LARGE SCALE GENOMIC DNA]</scope>
    <source>
        <strain evidence="2 3">LB2</strain>
    </source>
</reference>
<dbReference type="Gene3D" id="3.10.290.30">
    <property type="entry name" value="MM3350-like"/>
    <property type="match status" value="1"/>
</dbReference>
<dbReference type="InterPro" id="IPR012912">
    <property type="entry name" value="Plasmid_pRiA4b_Orf3-like"/>
</dbReference>
<organism evidence="2 3">
    <name type="scientific">Alkalicella caledoniensis</name>
    <dbReference type="NCBI Taxonomy" id="2731377"/>
    <lineage>
        <taxon>Bacteria</taxon>
        <taxon>Bacillati</taxon>
        <taxon>Bacillota</taxon>
        <taxon>Clostridia</taxon>
        <taxon>Eubacteriales</taxon>
        <taxon>Proteinivoracaceae</taxon>
        <taxon>Alkalicella</taxon>
    </lineage>
</organism>
<keyword evidence="3" id="KW-1185">Reference proteome</keyword>
<sequence length="348" mass="40414">MISGIKPKHKITPVRLHLEIKGEYLTNYQKRMLKRYGESSTRESITRDILIPSDMPLHNLHYAIQKLFGWQNSHLRSFYLPEERYQELTGGTVKGWSDLVGVLFQPPSEAEHDIFWDDDYQRGNINTWLKKKYAGPYFYGGILEHPDAARRDMKRLLDRFNMVEVIESFSDYWERSKGDDDEEMRVLRRAPLIELTLEEMNSSIMIEGGTESLLERLEVDKIIAAQDEVMDSKNLFPVTKELIYNYDFGDNWIIKITKYKDCEDLIRDNLIDRDELEEAEDTVVNKHKPVCLNKDGISVLDDVGGLSGFADLLGVIYEGEDKEEKANARAWAQSLGWSAKKMSNKMMI</sequence>
<dbReference type="PANTHER" id="PTHR41878:SF1">
    <property type="entry name" value="TNPR PROTEIN"/>
    <property type="match status" value="1"/>
</dbReference>
<name>A0A7G9WB65_ALKCA</name>
<dbReference type="KEGG" id="acae:HYG86_14700"/>
<dbReference type="Pfam" id="PF07929">
    <property type="entry name" value="PRiA4_ORF3"/>
    <property type="match status" value="2"/>
</dbReference>
<gene>
    <name evidence="2" type="ORF">HYG86_14700</name>
</gene>
<dbReference type="AlphaFoldDB" id="A0A7G9WB65"/>
<proteinExistence type="predicted"/>
<accession>A0A7G9WB65</accession>
<dbReference type="EMBL" id="CP058559">
    <property type="protein sequence ID" value="QNO15927.1"/>
    <property type="molecule type" value="Genomic_DNA"/>
</dbReference>
<feature type="domain" description="Plasmid pRiA4b Orf3-like" evidence="1">
    <location>
        <begin position="232"/>
        <end position="339"/>
    </location>
</feature>
<dbReference type="PANTHER" id="PTHR41878">
    <property type="entry name" value="LEXA REPRESSOR-RELATED"/>
    <property type="match status" value="1"/>
</dbReference>
<dbReference type="InterPro" id="IPR024047">
    <property type="entry name" value="MM3350-like_sf"/>
</dbReference>
<evidence type="ECO:0000259" key="1">
    <source>
        <dbReference type="Pfam" id="PF07929"/>
    </source>
</evidence>
<evidence type="ECO:0000313" key="2">
    <source>
        <dbReference type="EMBL" id="QNO15927.1"/>
    </source>
</evidence>
<feature type="domain" description="Plasmid pRiA4b Orf3-like" evidence="1">
    <location>
        <begin position="41"/>
        <end position="87"/>
    </location>
</feature>
<protein>
    <recommendedName>
        <fullName evidence="1">Plasmid pRiA4b Orf3-like domain-containing protein</fullName>
    </recommendedName>
</protein>
<evidence type="ECO:0000313" key="3">
    <source>
        <dbReference type="Proteomes" id="UP000516160"/>
    </source>
</evidence>